<dbReference type="Proteomes" id="UP001178507">
    <property type="component" value="Unassembled WGS sequence"/>
</dbReference>
<accession>A0AA36IB37</accession>
<name>A0AA36IB37_9DINO</name>
<proteinExistence type="predicted"/>
<keyword evidence="2" id="KW-1185">Reference proteome</keyword>
<dbReference type="AlphaFoldDB" id="A0AA36IB37"/>
<comment type="caution">
    <text evidence="1">The sequence shown here is derived from an EMBL/GenBank/DDBJ whole genome shotgun (WGS) entry which is preliminary data.</text>
</comment>
<evidence type="ECO:0000313" key="2">
    <source>
        <dbReference type="Proteomes" id="UP001178507"/>
    </source>
</evidence>
<protein>
    <submittedName>
        <fullName evidence="1">Uncharacterized protein</fullName>
    </submittedName>
</protein>
<dbReference type="EMBL" id="CAUJNA010001113">
    <property type="protein sequence ID" value="CAJ1384426.1"/>
    <property type="molecule type" value="Genomic_DNA"/>
</dbReference>
<sequence>MSGRSWCPASDVAGSDTVCSFDEGCACSNSSHVRELVNVSIDGRPCYACEPPRLPACTEASDQCTPEDCECANSLTHVKHNASTVDGALCFYCEPTNGTWSFGRNEAMLGLSALLVVLWISGRRIGRPRSTLRLPRRQGDRKAIRVSQEPLKFHEEVLALLGSVQSRPWEKSSIPFLMAPARS</sequence>
<gene>
    <name evidence="1" type="ORF">EVOR1521_LOCUS11304</name>
</gene>
<organism evidence="1 2">
    <name type="scientific">Effrenium voratum</name>
    <dbReference type="NCBI Taxonomy" id="2562239"/>
    <lineage>
        <taxon>Eukaryota</taxon>
        <taxon>Sar</taxon>
        <taxon>Alveolata</taxon>
        <taxon>Dinophyceae</taxon>
        <taxon>Suessiales</taxon>
        <taxon>Symbiodiniaceae</taxon>
        <taxon>Effrenium</taxon>
    </lineage>
</organism>
<reference evidence="1" key="1">
    <citation type="submission" date="2023-08" db="EMBL/GenBank/DDBJ databases">
        <authorList>
            <person name="Chen Y."/>
            <person name="Shah S."/>
            <person name="Dougan E. K."/>
            <person name="Thang M."/>
            <person name="Chan C."/>
        </authorList>
    </citation>
    <scope>NUCLEOTIDE SEQUENCE</scope>
</reference>
<evidence type="ECO:0000313" key="1">
    <source>
        <dbReference type="EMBL" id="CAJ1384426.1"/>
    </source>
</evidence>